<dbReference type="OrthoDB" id="9798407at2"/>
<dbReference type="Proteomes" id="UP000199109">
    <property type="component" value="Unassembled WGS sequence"/>
</dbReference>
<evidence type="ECO:0000256" key="1">
    <source>
        <dbReference type="SAM" id="SignalP"/>
    </source>
</evidence>
<feature type="domain" description="Xylose isomerase-like TIM barrel" evidence="2">
    <location>
        <begin position="51"/>
        <end position="266"/>
    </location>
</feature>
<dbReference type="EMBL" id="FNAO01000005">
    <property type="protein sequence ID" value="SDE49720.1"/>
    <property type="molecule type" value="Genomic_DNA"/>
</dbReference>
<dbReference type="InterPro" id="IPR050312">
    <property type="entry name" value="IolE/XylAMocC-like"/>
</dbReference>
<protein>
    <submittedName>
        <fullName evidence="3">Sugar phosphate isomerase/epimerase</fullName>
    </submittedName>
</protein>
<gene>
    <name evidence="3" type="ORF">SAMN05421636_105282</name>
</gene>
<name>A0A1G7DFB5_9FLAO</name>
<keyword evidence="1" id="KW-0732">Signal</keyword>
<feature type="signal peptide" evidence="1">
    <location>
        <begin position="1"/>
        <end position="27"/>
    </location>
</feature>
<dbReference type="Pfam" id="PF01261">
    <property type="entry name" value="AP_endonuc_2"/>
    <property type="match status" value="1"/>
</dbReference>
<dbReference type="InterPro" id="IPR013022">
    <property type="entry name" value="Xyl_isomerase-like_TIM-brl"/>
</dbReference>
<dbReference type="RefSeq" id="WP_091868713.1">
    <property type="nucleotide sequence ID" value="NZ_FNAO01000005.1"/>
</dbReference>
<evidence type="ECO:0000313" key="3">
    <source>
        <dbReference type="EMBL" id="SDE49720.1"/>
    </source>
</evidence>
<keyword evidence="3" id="KW-0413">Isomerase</keyword>
<evidence type="ECO:0000313" key="4">
    <source>
        <dbReference type="Proteomes" id="UP000199109"/>
    </source>
</evidence>
<proteinExistence type="predicted"/>
<dbReference type="SUPFAM" id="SSF51658">
    <property type="entry name" value="Xylose isomerase-like"/>
    <property type="match status" value="1"/>
</dbReference>
<dbReference type="GO" id="GO:0016853">
    <property type="term" value="F:isomerase activity"/>
    <property type="evidence" value="ECO:0007669"/>
    <property type="project" value="UniProtKB-KW"/>
</dbReference>
<dbReference type="PANTHER" id="PTHR12110:SF41">
    <property type="entry name" value="INOSOSE DEHYDRATASE"/>
    <property type="match status" value="1"/>
</dbReference>
<organism evidence="3 4">
    <name type="scientific">Pricia antarctica</name>
    <dbReference type="NCBI Taxonomy" id="641691"/>
    <lineage>
        <taxon>Bacteria</taxon>
        <taxon>Pseudomonadati</taxon>
        <taxon>Bacteroidota</taxon>
        <taxon>Flavobacteriia</taxon>
        <taxon>Flavobacteriales</taxon>
        <taxon>Flavobacteriaceae</taxon>
        <taxon>Pricia</taxon>
    </lineage>
</organism>
<dbReference type="AlphaFoldDB" id="A0A1G7DFB5"/>
<sequence>MKKTGIKNWIKTTAIVLLALASFNTYAQEKFGGLALYTVRDDMGTDAKATLKAVADAGYKNIEAAGYDDGKFYNMKPKAFKSLLKKLQLTPISTHQGSVTLENAEAMMAEVKAAGFEYFVIPVPPMGLFKFDDKTRTMSMAGGAKNLAEILDTLGEKASAAGLQLLYHNHDFEFKKDADGIVTIDYLLENCNPDYVNFQMDLYWVVKAGADPLAYFEKYPGRFKIWHVKDMDDQGRFAPVGKGHIDFARILDKKEQSGMEYYMVEQDRTFDGMKPLEAIKISHEGIKEFGFE</sequence>
<dbReference type="Gene3D" id="3.20.20.150">
    <property type="entry name" value="Divalent-metal-dependent TIM barrel enzymes"/>
    <property type="match status" value="1"/>
</dbReference>
<evidence type="ECO:0000259" key="2">
    <source>
        <dbReference type="Pfam" id="PF01261"/>
    </source>
</evidence>
<accession>A0A1G7DFB5</accession>
<dbReference type="STRING" id="641691.SAMN05421636_105282"/>
<feature type="chain" id="PRO_5011631984" evidence="1">
    <location>
        <begin position="28"/>
        <end position="292"/>
    </location>
</feature>
<dbReference type="PANTHER" id="PTHR12110">
    <property type="entry name" value="HYDROXYPYRUVATE ISOMERASE"/>
    <property type="match status" value="1"/>
</dbReference>
<reference evidence="3 4" key="1">
    <citation type="submission" date="2016-10" db="EMBL/GenBank/DDBJ databases">
        <authorList>
            <person name="de Groot N.N."/>
        </authorList>
    </citation>
    <scope>NUCLEOTIDE SEQUENCE [LARGE SCALE GENOMIC DNA]</scope>
    <source>
        <strain evidence="3 4">DSM 23421</strain>
    </source>
</reference>
<keyword evidence="4" id="KW-1185">Reference proteome</keyword>
<dbReference type="InterPro" id="IPR036237">
    <property type="entry name" value="Xyl_isomerase-like_sf"/>
</dbReference>